<comment type="subcellular location">
    <subcellularLocation>
        <location evidence="6">Cytoplasm</location>
    </subcellularLocation>
</comment>
<dbReference type="InterPro" id="IPR049083">
    <property type="entry name" value="TACO1_YebC_N"/>
</dbReference>
<feature type="domain" description="TACO1/YebC-like second and third" evidence="7">
    <location>
        <begin position="82"/>
        <end position="241"/>
    </location>
</feature>
<comment type="similarity">
    <text evidence="1 6">Belongs to the TACO1 family.</text>
</comment>
<comment type="caution">
    <text evidence="9">The sequence shown here is derived from an EMBL/GenBank/DDBJ whole genome shotgun (WGS) entry which is preliminary data.</text>
</comment>
<evidence type="ECO:0000256" key="1">
    <source>
        <dbReference type="ARBA" id="ARBA00008724"/>
    </source>
</evidence>
<evidence type="ECO:0000259" key="7">
    <source>
        <dbReference type="Pfam" id="PF01709"/>
    </source>
</evidence>
<dbReference type="PANTHER" id="PTHR12532">
    <property type="entry name" value="TRANSLATIONAL ACTIVATOR OF CYTOCHROME C OXIDASE 1"/>
    <property type="match status" value="1"/>
</dbReference>
<dbReference type="Gene3D" id="3.30.70.980">
    <property type="match status" value="2"/>
</dbReference>
<sequence>MSGHSKWHNIQGKKGKADKARSNVFTKLARMITITAREGGGDPVMNFSLRLSIDKAKAANMPKENIERAIKKGIGEDDGAKLEEVMYEGYGPSGVAFLVETLTDNINRTVSEVKNVISKRGGSLGAAGSVKWMFNRLGVVRLDESQKSKVQSQKSEFELELMDAGINEMNDSEFGLEITCPVESFQKVLEVVKKYELEPESSGLEWVAKELVTLDEETSNKVSELYDELDDLDDVREVYTNEA</sequence>
<name>A0A0G0JIF2_9BACT</name>
<keyword evidence="5 6" id="KW-0804">Transcription</keyword>
<dbReference type="InterPro" id="IPR002876">
    <property type="entry name" value="Transcrip_reg_TACO1-like"/>
</dbReference>
<dbReference type="FunFam" id="1.10.10.200:FF:000002">
    <property type="entry name" value="Probable transcriptional regulatory protein CLM62_37755"/>
    <property type="match status" value="1"/>
</dbReference>
<dbReference type="InterPro" id="IPR048300">
    <property type="entry name" value="TACO1_YebC-like_2nd/3rd_dom"/>
</dbReference>
<dbReference type="NCBIfam" id="TIGR01033">
    <property type="entry name" value="YebC/PmpR family DNA-binding transcriptional regulator"/>
    <property type="match status" value="1"/>
</dbReference>
<dbReference type="PANTHER" id="PTHR12532:SF6">
    <property type="entry name" value="TRANSCRIPTIONAL REGULATORY PROTEIN YEBC-RELATED"/>
    <property type="match status" value="1"/>
</dbReference>
<evidence type="ECO:0000256" key="5">
    <source>
        <dbReference type="ARBA" id="ARBA00023163"/>
    </source>
</evidence>
<dbReference type="GO" id="GO:0003677">
    <property type="term" value="F:DNA binding"/>
    <property type="evidence" value="ECO:0007669"/>
    <property type="project" value="UniProtKB-UniRule"/>
</dbReference>
<dbReference type="NCBIfam" id="NF001030">
    <property type="entry name" value="PRK00110.1"/>
    <property type="match status" value="1"/>
</dbReference>
<protein>
    <recommendedName>
        <fullName evidence="6">Probable transcriptional regulatory protein US42_C0005G0061</fullName>
    </recommendedName>
</protein>
<dbReference type="Pfam" id="PF20772">
    <property type="entry name" value="TACO1_YebC_N"/>
    <property type="match status" value="1"/>
</dbReference>
<proteinExistence type="inferred from homology"/>
<feature type="domain" description="TACO1/YebC-like N-terminal" evidence="8">
    <location>
        <begin position="5"/>
        <end position="76"/>
    </location>
</feature>
<evidence type="ECO:0000313" key="9">
    <source>
        <dbReference type="EMBL" id="KKQ27836.1"/>
    </source>
</evidence>
<keyword evidence="2 6" id="KW-0963">Cytoplasm</keyword>
<reference evidence="9 10" key="1">
    <citation type="journal article" date="2015" name="Nature">
        <title>rRNA introns, odd ribosomes, and small enigmatic genomes across a large radiation of phyla.</title>
        <authorList>
            <person name="Brown C.T."/>
            <person name="Hug L.A."/>
            <person name="Thomas B.C."/>
            <person name="Sharon I."/>
            <person name="Castelle C.J."/>
            <person name="Singh A."/>
            <person name="Wilkins M.J."/>
            <person name="Williams K.H."/>
            <person name="Banfield J.F."/>
        </authorList>
    </citation>
    <scope>NUCLEOTIDE SEQUENCE [LARGE SCALE GENOMIC DNA]</scope>
</reference>
<dbReference type="AlphaFoldDB" id="A0A0G0JIF2"/>
<evidence type="ECO:0000256" key="2">
    <source>
        <dbReference type="ARBA" id="ARBA00022490"/>
    </source>
</evidence>
<keyword evidence="3 6" id="KW-0805">Transcription regulation</keyword>
<dbReference type="NCBIfam" id="NF009044">
    <property type="entry name" value="PRK12378.1"/>
    <property type="match status" value="1"/>
</dbReference>
<dbReference type="Pfam" id="PF01709">
    <property type="entry name" value="Transcrip_reg"/>
    <property type="match status" value="1"/>
</dbReference>
<evidence type="ECO:0000256" key="3">
    <source>
        <dbReference type="ARBA" id="ARBA00023015"/>
    </source>
</evidence>
<dbReference type="GO" id="GO:0006355">
    <property type="term" value="P:regulation of DNA-templated transcription"/>
    <property type="evidence" value="ECO:0007669"/>
    <property type="project" value="UniProtKB-UniRule"/>
</dbReference>
<dbReference type="Gene3D" id="1.10.10.200">
    <property type="match status" value="1"/>
</dbReference>
<dbReference type="HAMAP" id="MF_00693">
    <property type="entry name" value="Transcrip_reg_TACO1"/>
    <property type="match status" value="1"/>
</dbReference>
<dbReference type="InterPro" id="IPR026564">
    <property type="entry name" value="Transcrip_reg_TACO1-like_dom3"/>
</dbReference>
<dbReference type="InterPro" id="IPR029072">
    <property type="entry name" value="YebC-like"/>
</dbReference>
<evidence type="ECO:0000256" key="6">
    <source>
        <dbReference type="HAMAP-Rule" id="MF_00693"/>
    </source>
</evidence>
<dbReference type="EMBL" id="LBSX01000005">
    <property type="protein sequence ID" value="KKQ27836.1"/>
    <property type="molecule type" value="Genomic_DNA"/>
</dbReference>
<evidence type="ECO:0000256" key="4">
    <source>
        <dbReference type="ARBA" id="ARBA00023125"/>
    </source>
</evidence>
<dbReference type="Proteomes" id="UP000034849">
    <property type="component" value="Unassembled WGS sequence"/>
</dbReference>
<evidence type="ECO:0000313" key="10">
    <source>
        <dbReference type="Proteomes" id="UP000034849"/>
    </source>
</evidence>
<dbReference type="SUPFAM" id="SSF75625">
    <property type="entry name" value="YebC-like"/>
    <property type="match status" value="1"/>
</dbReference>
<accession>A0A0G0JIF2</accession>
<dbReference type="GO" id="GO:0005829">
    <property type="term" value="C:cytosol"/>
    <property type="evidence" value="ECO:0007669"/>
    <property type="project" value="TreeGrafter"/>
</dbReference>
<keyword evidence="4 6" id="KW-0238">DNA-binding</keyword>
<dbReference type="STRING" id="1619046.US42_C0005G0061"/>
<evidence type="ECO:0000259" key="8">
    <source>
        <dbReference type="Pfam" id="PF20772"/>
    </source>
</evidence>
<organism evidence="9 10">
    <name type="scientific">Candidatus Magasanikbacteria bacterium GW2011_GWC2_37_14</name>
    <dbReference type="NCBI Taxonomy" id="1619046"/>
    <lineage>
        <taxon>Bacteria</taxon>
        <taxon>Candidatus Magasanikiibacteriota</taxon>
    </lineage>
</organism>
<dbReference type="InterPro" id="IPR017856">
    <property type="entry name" value="Integrase-like_N"/>
</dbReference>
<gene>
    <name evidence="9" type="ORF">US42_C0005G0061</name>
</gene>